<dbReference type="RefSeq" id="WP_289964047.1">
    <property type="nucleotide sequence ID" value="NZ_JAUEOZ010000003.1"/>
</dbReference>
<keyword evidence="3" id="KW-1185">Reference proteome</keyword>
<protein>
    <recommendedName>
        <fullName evidence="4">MotA/TolQ/ExbB proton channel domain-containing protein</fullName>
    </recommendedName>
</protein>
<organism evidence="2 3">
    <name type="scientific">Vibrio agarivorans</name>
    <dbReference type="NCBI Taxonomy" id="153622"/>
    <lineage>
        <taxon>Bacteria</taxon>
        <taxon>Pseudomonadati</taxon>
        <taxon>Pseudomonadota</taxon>
        <taxon>Gammaproteobacteria</taxon>
        <taxon>Vibrionales</taxon>
        <taxon>Vibrionaceae</taxon>
        <taxon>Vibrio</taxon>
    </lineage>
</organism>
<gene>
    <name evidence="2" type="ORF">QWJ08_21245</name>
</gene>
<accession>A0ABT7Y744</accession>
<keyword evidence="1" id="KW-0472">Membrane</keyword>
<evidence type="ECO:0008006" key="4">
    <source>
        <dbReference type="Google" id="ProtNLM"/>
    </source>
</evidence>
<keyword evidence="1" id="KW-1133">Transmembrane helix</keyword>
<dbReference type="Proteomes" id="UP001169719">
    <property type="component" value="Unassembled WGS sequence"/>
</dbReference>
<evidence type="ECO:0000313" key="2">
    <source>
        <dbReference type="EMBL" id="MDN2483883.1"/>
    </source>
</evidence>
<evidence type="ECO:0000256" key="1">
    <source>
        <dbReference type="SAM" id="Phobius"/>
    </source>
</evidence>
<comment type="caution">
    <text evidence="2">The sequence shown here is derived from an EMBL/GenBank/DDBJ whole genome shotgun (WGS) entry which is preliminary data.</text>
</comment>
<proteinExistence type="predicted"/>
<name>A0ABT7Y744_9VIBR</name>
<dbReference type="EMBL" id="JAUEOZ010000003">
    <property type="protein sequence ID" value="MDN2483883.1"/>
    <property type="molecule type" value="Genomic_DNA"/>
</dbReference>
<sequence>MLNLSPEVAASIVNGVLNVIATLIPSLVGLYISRKFFSRKMADKACLNALKEIAFLQAVEKAAVELSGLNRVHLRNYAREKSGVDSTQKFRPSELKRKTEVFQNRVDSDRYIF</sequence>
<feature type="transmembrane region" description="Helical" evidence="1">
    <location>
        <begin position="12"/>
        <end position="32"/>
    </location>
</feature>
<evidence type="ECO:0000313" key="3">
    <source>
        <dbReference type="Proteomes" id="UP001169719"/>
    </source>
</evidence>
<reference evidence="2" key="1">
    <citation type="submission" date="2024-05" db="EMBL/GenBank/DDBJ databases">
        <title>Genome Sequences of Four Agar- Degrading Marine Bacteria.</title>
        <authorList>
            <person name="Phillips E.K."/>
            <person name="Shaffer J.C."/>
            <person name="Henson M.W."/>
            <person name="Temperton B."/>
            <person name="Thrash C.J."/>
            <person name="Martin M.O."/>
        </authorList>
    </citation>
    <scope>NUCLEOTIDE SEQUENCE</scope>
    <source>
        <strain evidence="2">EKP203</strain>
    </source>
</reference>
<keyword evidence="1" id="KW-0812">Transmembrane</keyword>